<keyword evidence="3" id="KW-1185">Reference proteome</keyword>
<sequence>MSTHSSSGSDRANGKTQSPTHCQTTSSSAESVYSETSSYYPVKDNASPNSSKSSSLKSWTKDLISDLGKSPTHRHDAVHGTDTKQTGFWHNPHTKI</sequence>
<accession>A0ABP0DQM8</accession>
<protein>
    <submittedName>
        <fullName evidence="2">Uncharacterized protein</fullName>
    </submittedName>
</protein>
<feature type="compositionally biased region" description="Basic and acidic residues" evidence="1">
    <location>
        <begin position="73"/>
        <end position="82"/>
    </location>
</feature>
<evidence type="ECO:0000313" key="2">
    <source>
        <dbReference type="EMBL" id="CAK7270119.1"/>
    </source>
</evidence>
<dbReference type="EMBL" id="CAWUOM010000068">
    <property type="protein sequence ID" value="CAK7270119.1"/>
    <property type="molecule type" value="Genomic_DNA"/>
</dbReference>
<proteinExistence type="predicted"/>
<dbReference type="Proteomes" id="UP001642501">
    <property type="component" value="Unassembled WGS sequence"/>
</dbReference>
<feature type="compositionally biased region" description="Polar residues" evidence="1">
    <location>
        <begin position="1"/>
        <end position="23"/>
    </location>
</feature>
<gene>
    <name evidence="2" type="ORF">SEPCBS57363_003942</name>
</gene>
<feature type="region of interest" description="Disordered" evidence="1">
    <location>
        <begin position="1"/>
        <end position="96"/>
    </location>
</feature>
<reference evidence="2 3" key="1">
    <citation type="submission" date="2024-01" db="EMBL/GenBank/DDBJ databases">
        <authorList>
            <person name="Allen C."/>
            <person name="Tagirdzhanova G."/>
        </authorList>
    </citation>
    <scope>NUCLEOTIDE SEQUENCE [LARGE SCALE GENOMIC DNA]</scope>
    <source>
        <strain evidence="2 3">CBS 573.63</strain>
    </source>
</reference>
<name>A0ABP0DQM8_9PEZI</name>
<feature type="compositionally biased region" description="Low complexity" evidence="1">
    <location>
        <begin position="24"/>
        <end position="40"/>
    </location>
</feature>
<organism evidence="2 3">
    <name type="scientific">Sporothrix epigloea</name>
    <dbReference type="NCBI Taxonomy" id="1892477"/>
    <lineage>
        <taxon>Eukaryota</taxon>
        <taxon>Fungi</taxon>
        <taxon>Dikarya</taxon>
        <taxon>Ascomycota</taxon>
        <taxon>Pezizomycotina</taxon>
        <taxon>Sordariomycetes</taxon>
        <taxon>Sordariomycetidae</taxon>
        <taxon>Ophiostomatales</taxon>
        <taxon>Ophiostomataceae</taxon>
        <taxon>Sporothrix</taxon>
    </lineage>
</organism>
<evidence type="ECO:0000256" key="1">
    <source>
        <dbReference type="SAM" id="MobiDB-lite"/>
    </source>
</evidence>
<comment type="caution">
    <text evidence="2">The sequence shown here is derived from an EMBL/GenBank/DDBJ whole genome shotgun (WGS) entry which is preliminary data.</text>
</comment>
<evidence type="ECO:0000313" key="3">
    <source>
        <dbReference type="Proteomes" id="UP001642501"/>
    </source>
</evidence>